<dbReference type="AlphaFoldDB" id="A0A9W8WNX6"/>
<comment type="caution">
    <text evidence="2">The sequence shown here is derived from an EMBL/GenBank/DDBJ whole genome shotgun (WGS) entry which is preliminary data.</text>
</comment>
<evidence type="ECO:0000313" key="3">
    <source>
        <dbReference type="Proteomes" id="UP001140562"/>
    </source>
</evidence>
<feature type="compositionally biased region" description="Basic and acidic residues" evidence="1">
    <location>
        <begin position="29"/>
        <end position="44"/>
    </location>
</feature>
<reference evidence="2" key="1">
    <citation type="submission" date="2022-10" db="EMBL/GenBank/DDBJ databases">
        <title>Tapping the CABI collections for fungal endophytes: first genome assemblies for Collariella, Neodidymelliopsis, Ascochyta clinopodiicola, Didymella pomorum, Didymosphaeria variabile, Neocosmospora piperis and Neocucurbitaria cava.</title>
        <authorList>
            <person name="Hill R."/>
        </authorList>
    </citation>
    <scope>NUCLEOTIDE SEQUENCE</scope>
    <source>
        <strain evidence="2">IMI 360193</strain>
    </source>
</reference>
<dbReference type="PANTHER" id="PTHR37538">
    <property type="entry name" value="BTB DOMAIN-CONTAINING PROTEIN"/>
    <property type="match status" value="1"/>
</dbReference>
<feature type="compositionally biased region" description="Basic residues" evidence="1">
    <location>
        <begin position="1"/>
        <end position="12"/>
    </location>
</feature>
<name>A0A9W8WNX6_9PLEO</name>
<feature type="region of interest" description="Disordered" evidence="1">
    <location>
        <begin position="413"/>
        <end position="432"/>
    </location>
</feature>
<evidence type="ECO:0000256" key="1">
    <source>
        <dbReference type="SAM" id="MobiDB-lite"/>
    </source>
</evidence>
<feature type="region of interest" description="Disordered" evidence="1">
    <location>
        <begin position="305"/>
        <end position="331"/>
    </location>
</feature>
<dbReference type="Proteomes" id="UP001140562">
    <property type="component" value="Unassembled WGS sequence"/>
</dbReference>
<feature type="compositionally biased region" description="Basic and acidic residues" evidence="1">
    <location>
        <begin position="313"/>
        <end position="331"/>
    </location>
</feature>
<evidence type="ECO:0000313" key="2">
    <source>
        <dbReference type="EMBL" id="KAJ4329770.1"/>
    </source>
</evidence>
<organism evidence="2 3">
    <name type="scientific">Didymella glomerata</name>
    <dbReference type="NCBI Taxonomy" id="749621"/>
    <lineage>
        <taxon>Eukaryota</taxon>
        <taxon>Fungi</taxon>
        <taxon>Dikarya</taxon>
        <taxon>Ascomycota</taxon>
        <taxon>Pezizomycotina</taxon>
        <taxon>Dothideomycetes</taxon>
        <taxon>Pleosporomycetidae</taxon>
        <taxon>Pleosporales</taxon>
        <taxon>Pleosporineae</taxon>
        <taxon>Didymellaceae</taxon>
        <taxon>Didymella</taxon>
    </lineage>
</organism>
<feature type="compositionally biased region" description="Acidic residues" evidence="1">
    <location>
        <begin position="45"/>
        <end position="67"/>
    </location>
</feature>
<dbReference type="PANTHER" id="PTHR37538:SF4">
    <property type="entry name" value="PITSLRE SERINE_THREONINE-PROTEIN KINASE CDC2L1"/>
    <property type="match status" value="1"/>
</dbReference>
<protein>
    <submittedName>
        <fullName evidence="2">Uncharacterized protein</fullName>
    </submittedName>
</protein>
<proteinExistence type="predicted"/>
<dbReference type="EMBL" id="JAPEUV010000285">
    <property type="protein sequence ID" value="KAJ4329770.1"/>
    <property type="molecule type" value="Genomic_DNA"/>
</dbReference>
<feature type="region of interest" description="Disordered" evidence="1">
    <location>
        <begin position="1"/>
        <end position="69"/>
    </location>
</feature>
<sequence>MPMMKKKSKKSASKISSYEEVPDPPSFEDAPRPEPYEEAARGPYDEDIPAACDEEPPPEPFEPEFDIDASQRRLNPVQERSTQPSNPDIMEHKQEMKQEPTLALTETSQEVLDQAWISPYTKTPVPIQFGAEEIAYLVPPHFLPPEWLDAGVPERFEFPDIDTHTGHTIVHYLYKGSYETPPASNSVAPRKHNGLRAALLVFIATSSHGLHDLQQLATREIEKHGSTLSLTELLETIDDNFPRLDSHGWVHEYLRRKAEEAFDRDHTVFSDKAFLQDLESAGLIKFMAKCVVDLYSTRIAGMMHTEQSVSRPESPKDRKEQHMSQIEDKPNIARTASRISSVASEVSVEQSCGPGTEAVALSGSFSTLSCSLPEATPLDTNFSPDPTTEDVYEIQERMTASATSEACEIVEESWPNTEKATEPEPVMSDSPCSVEETADESVAMPQEWPAVSFESCTGDVSEAAFHAENQRVTSPCHRQAQHVLMGTGWKSCADCLIVVRRLAGQVS</sequence>
<keyword evidence="3" id="KW-1185">Reference proteome</keyword>
<dbReference type="OrthoDB" id="3594103at2759"/>
<gene>
    <name evidence="2" type="ORF">N0V87_010580</name>
</gene>
<accession>A0A9W8WNX6</accession>